<dbReference type="InterPro" id="IPR020904">
    <property type="entry name" value="Sc_DH/Rdtase_CS"/>
</dbReference>
<evidence type="ECO:0000256" key="1">
    <source>
        <dbReference type="ARBA" id="ARBA00006484"/>
    </source>
</evidence>
<dbReference type="InterPro" id="IPR036291">
    <property type="entry name" value="NAD(P)-bd_dom_sf"/>
</dbReference>
<dbReference type="EMBL" id="RDRB01000004">
    <property type="protein sequence ID" value="ROU02603.1"/>
    <property type="molecule type" value="Genomic_DNA"/>
</dbReference>
<evidence type="ECO:0000256" key="2">
    <source>
        <dbReference type="ARBA" id="ARBA00023002"/>
    </source>
</evidence>
<comment type="similarity">
    <text evidence="1">Belongs to the short-chain dehydrogenases/reductases (SDR) family.</text>
</comment>
<evidence type="ECO:0000313" key="4">
    <source>
        <dbReference type="Proteomes" id="UP000268016"/>
    </source>
</evidence>
<dbReference type="InterPro" id="IPR002347">
    <property type="entry name" value="SDR_fam"/>
</dbReference>
<dbReference type="GO" id="GO:0016491">
    <property type="term" value="F:oxidoreductase activity"/>
    <property type="evidence" value="ECO:0007669"/>
    <property type="project" value="UniProtKB-KW"/>
</dbReference>
<dbReference type="PRINTS" id="PR00080">
    <property type="entry name" value="SDRFAMILY"/>
</dbReference>
<name>A0A3N2R5C6_9RHOB</name>
<sequence length="254" mass="26391">MRMEFAGKIVVVTGAAMGIGRACAEAFHAAGATVVLADIDREQGEAAAAALGDRAHFIATDVRDMAQMEAMGALAASLGGTDILVNNAARALGGVVDEIEEADWQEVIDTNLTSVWRGMKVCVPQMRAKRGGVVVNMSSAQAFAGFKGWPAYAAAKGAINALTRQAAVDLAPAGIRVNAVAPGTILTPLNEQVFARQPDGGAALKETWNRAHPIGRFGYPGEVADAVLYLASDRASFVTGEILRVDGGLTIRGE</sequence>
<dbReference type="FunFam" id="3.40.50.720:FF:000084">
    <property type="entry name" value="Short-chain dehydrogenase reductase"/>
    <property type="match status" value="1"/>
</dbReference>
<dbReference type="PANTHER" id="PTHR24321">
    <property type="entry name" value="DEHYDROGENASES, SHORT CHAIN"/>
    <property type="match status" value="1"/>
</dbReference>
<dbReference type="CDD" id="cd05233">
    <property type="entry name" value="SDR_c"/>
    <property type="match status" value="1"/>
</dbReference>
<dbReference type="NCBIfam" id="NF005559">
    <property type="entry name" value="PRK07231.1"/>
    <property type="match status" value="1"/>
</dbReference>
<gene>
    <name evidence="3" type="ORF">EAT49_09770</name>
</gene>
<keyword evidence="2" id="KW-0560">Oxidoreductase</keyword>
<protein>
    <submittedName>
        <fullName evidence="3">SDR family oxidoreductase</fullName>
    </submittedName>
</protein>
<comment type="caution">
    <text evidence="3">The sequence shown here is derived from an EMBL/GenBank/DDBJ whole genome shotgun (WGS) entry which is preliminary data.</text>
</comment>
<dbReference type="Proteomes" id="UP000268016">
    <property type="component" value="Unassembled WGS sequence"/>
</dbReference>
<reference evidence="3 4" key="1">
    <citation type="submission" date="2018-10" db="EMBL/GenBank/DDBJ databases">
        <title>Histidinibacterium lentulum gen. nov., sp. nov., a marine bacterium from the culture broth of Picochlorum sp. 122.</title>
        <authorList>
            <person name="Wang G."/>
        </authorList>
    </citation>
    <scope>NUCLEOTIDE SEQUENCE [LARGE SCALE GENOMIC DNA]</scope>
    <source>
        <strain evidence="3 4">B17</strain>
    </source>
</reference>
<dbReference type="AlphaFoldDB" id="A0A3N2R5C6"/>
<evidence type="ECO:0000313" key="3">
    <source>
        <dbReference type="EMBL" id="ROU02603.1"/>
    </source>
</evidence>
<proteinExistence type="inferred from homology"/>
<organism evidence="3 4">
    <name type="scientific">Histidinibacterium lentulum</name>
    <dbReference type="NCBI Taxonomy" id="2480588"/>
    <lineage>
        <taxon>Bacteria</taxon>
        <taxon>Pseudomonadati</taxon>
        <taxon>Pseudomonadota</taxon>
        <taxon>Alphaproteobacteria</taxon>
        <taxon>Rhodobacterales</taxon>
        <taxon>Paracoccaceae</taxon>
        <taxon>Histidinibacterium</taxon>
    </lineage>
</organism>
<accession>A0A3N2R5C6</accession>
<dbReference type="PRINTS" id="PR00081">
    <property type="entry name" value="GDHRDH"/>
</dbReference>
<dbReference type="PANTHER" id="PTHR24321:SF8">
    <property type="entry name" value="ESTRADIOL 17-BETA-DEHYDROGENASE 8-RELATED"/>
    <property type="match status" value="1"/>
</dbReference>
<dbReference type="SUPFAM" id="SSF51735">
    <property type="entry name" value="NAD(P)-binding Rossmann-fold domains"/>
    <property type="match status" value="1"/>
</dbReference>
<dbReference type="PROSITE" id="PS00061">
    <property type="entry name" value="ADH_SHORT"/>
    <property type="match status" value="1"/>
</dbReference>
<keyword evidence="4" id="KW-1185">Reference proteome</keyword>
<dbReference type="Pfam" id="PF13561">
    <property type="entry name" value="adh_short_C2"/>
    <property type="match status" value="1"/>
</dbReference>
<dbReference type="Gene3D" id="3.40.50.720">
    <property type="entry name" value="NAD(P)-binding Rossmann-like Domain"/>
    <property type="match status" value="1"/>
</dbReference>